<keyword evidence="3" id="KW-1185">Reference proteome</keyword>
<dbReference type="Proteomes" id="UP001322277">
    <property type="component" value="Chromosome 8"/>
</dbReference>
<proteinExistence type="predicted"/>
<dbReference type="KEGG" id="cdet:87949455"/>
<dbReference type="EMBL" id="CP137312">
    <property type="protein sequence ID" value="WQF87941.1"/>
    <property type="molecule type" value="Genomic_DNA"/>
</dbReference>
<organism evidence="2 3">
    <name type="scientific">Colletotrichum destructivum</name>
    <dbReference type="NCBI Taxonomy" id="34406"/>
    <lineage>
        <taxon>Eukaryota</taxon>
        <taxon>Fungi</taxon>
        <taxon>Dikarya</taxon>
        <taxon>Ascomycota</taxon>
        <taxon>Pezizomycotina</taxon>
        <taxon>Sordariomycetes</taxon>
        <taxon>Hypocreomycetidae</taxon>
        <taxon>Glomerellales</taxon>
        <taxon>Glomerellaceae</taxon>
        <taxon>Colletotrichum</taxon>
        <taxon>Colletotrichum destructivum species complex</taxon>
    </lineage>
</organism>
<name>A0AAX4IXH2_9PEZI</name>
<protein>
    <submittedName>
        <fullName evidence="2">Uncharacterized protein</fullName>
    </submittedName>
</protein>
<dbReference type="RefSeq" id="XP_062785162.1">
    <property type="nucleotide sequence ID" value="XM_062929111.1"/>
</dbReference>
<feature type="signal peptide" evidence="1">
    <location>
        <begin position="1"/>
        <end position="19"/>
    </location>
</feature>
<reference evidence="3" key="1">
    <citation type="journal article" date="2023" name="bioRxiv">
        <title>Complete genome of the Medicago anthracnose fungus, Colletotrichum destructivum, reveals a mini-chromosome-like region within a core chromosome.</title>
        <authorList>
            <person name="Lapalu N."/>
            <person name="Simon A."/>
            <person name="Lu A."/>
            <person name="Plaumann P.-L."/>
            <person name="Amselem J."/>
            <person name="Pigne S."/>
            <person name="Auger A."/>
            <person name="Koch C."/>
            <person name="Dallery J.-F."/>
            <person name="O'Connell R.J."/>
        </authorList>
    </citation>
    <scope>NUCLEOTIDE SEQUENCE [LARGE SCALE GENOMIC DNA]</scope>
    <source>
        <strain evidence="3">CBS 520.97</strain>
    </source>
</reference>
<dbReference type="AlphaFoldDB" id="A0AAX4IXH2"/>
<keyword evidence="1" id="KW-0732">Signal</keyword>
<feature type="chain" id="PRO_5043982603" evidence="1">
    <location>
        <begin position="20"/>
        <end position="85"/>
    </location>
</feature>
<accession>A0AAX4IXH2</accession>
<evidence type="ECO:0000313" key="3">
    <source>
        <dbReference type="Proteomes" id="UP001322277"/>
    </source>
</evidence>
<gene>
    <name evidence="2" type="ORF">CDEST_12955</name>
</gene>
<evidence type="ECO:0000256" key="1">
    <source>
        <dbReference type="SAM" id="SignalP"/>
    </source>
</evidence>
<dbReference type="GeneID" id="87949455"/>
<evidence type="ECO:0000313" key="2">
    <source>
        <dbReference type="EMBL" id="WQF87941.1"/>
    </source>
</evidence>
<sequence>MQLPTFALLTSMMLATVSAVTYKTNSVTAVCVNGNTLFCSAGDGNGGTCGNNIPDGFDEKATKANEAVCVGKKLADPCAQTVVCP</sequence>